<dbReference type="Pfam" id="PF23122">
    <property type="entry name" value="C2_ITFG1"/>
    <property type="match status" value="1"/>
</dbReference>
<comment type="caution">
    <text evidence="10">The sequence shown here is derived from an EMBL/GenBank/DDBJ whole genome shotgun (WGS) entry which is preliminary data.</text>
</comment>
<keyword evidence="3 7" id="KW-0812">Transmembrane</keyword>
<dbReference type="Gene3D" id="2.130.10.130">
    <property type="entry name" value="Integrin alpha, N-terminal"/>
    <property type="match status" value="1"/>
</dbReference>
<dbReference type="PANTHER" id="PTHR13412:SF0">
    <property type="entry name" value="T-CELL IMMUNOMODULATORY PROTEIN"/>
    <property type="match status" value="1"/>
</dbReference>
<keyword evidence="8" id="KW-0732">Signal</keyword>
<sequence>MNLIFYVFVVFGCIAKSDEITHKEIRFPSLYGLIAAFGDFNSDKLTDIFVIGNGGQDFQILRQFEPGNKPELRAVKDWHCKSFAGEKIVSLIPSDFDGDAILDVVVVTENYKERPNVLTLRLLRGSRNASSIQCDSLKEKAFAIVKNQPLVLDINSDMISDLLAKEANGKWYVWLGSMDGNFTPVSFPLSTGNKNVKQQIKVELKKHNSNAFIDLNGDFVADIFIDGKGTFEYWLADPDGYTQPIRIETPKEFGSSSFCDINGDGKIDHLVPSCKDSRCSILALKNYTKSDWEVINDGITIGDVEYKFWGNDKLPITLRVGDINSDGFPDLVTLMSSAVGNVVSIVVFINVKSKGNSFGRSFKPVLYANQSLSSDPKIVAFFDLFEDGKLDLIYSEEVPVNIANDTTIKTKDGKQLRITFLLNEETNDSNFLKVLVTSGLCLERHSCYEENIFQKGYRVPYGTNKAGPMICYQLIDANGNEMKSCAGQLSQSSDFALQLPYSLFGLGPDANYVDHVVVSFPTGNTSNIFKRDEEQIVPDSQIVVIPHPVDKPSQWIIQLFVTPSDIIYKTLYTFLGICGALVVIIGILHRKEQLKDLAEQEQYRSAWPDRRR</sequence>
<dbReference type="OrthoDB" id="10250728at2759"/>
<feature type="signal peptide" evidence="8">
    <location>
        <begin position="1"/>
        <end position="17"/>
    </location>
</feature>
<evidence type="ECO:0000259" key="9">
    <source>
        <dbReference type="Pfam" id="PF23122"/>
    </source>
</evidence>
<dbReference type="EMBL" id="NCKV01009476">
    <property type="protein sequence ID" value="RWS22207.1"/>
    <property type="molecule type" value="Genomic_DNA"/>
</dbReference>
<keyword evidence="4 7" id="KW-1133">Transmembrane helix</keyword>
<evidence type="ECO:0000256" key="3">
    <source>
        <dbReference type="ARBA" id="ARBA00022692"/>
    </source>
</evidence>
<dbReference type="GO" id="GO:0005886">
    <property type="term" value="C:plasma membrane"/>
    <property type="evidence" value="ECO:0007669"/>
    <property type="project" value="TreeGrafter"/>
</dbReference>
<reference evidence="10 11" key="1">
    <citation type="journal article" date="2018" name="Gigascience">
        <title>Genomes of trombidid mites reveal novel predicted allergens and laterally-transferred genes associated with secondary metabolism.</title>
        <authorList>
            <person name="Dong X."/>
            <person name="Chaisiri K."/>
            <person name="Xia D."/>
            <person name="Armstrong S.D."/>
            <person name="Fang Y."/>
            <person name="Donnelly M.J."/>
            <person name="Kadowaki T."/>
            <person name="McGarry J.W."/>
            <person name="Darby A.C."/>
            <person name="Makepeace B.L."/>
        </authorList>
    </citation>
    <scope>NUCLEOTIDE SEQUENCE [LARGE SCALE GENOMIC DNA]</scope>
    <source>
        <strain evidence="10">UoL-UT</strain>
    </source>
</reference>
<comment type="subcellular location">
    <subcellularLocation>
        <location evidence="1">Membrane</location>
        <topology evidence="1">Single-pass type I membrane protein</topology>
    </subcellularLocation>
</comment>
<dbReference type="SUPFAM" id="SSF69318">
    <property type="entry name" value="Integrin alpha N-terminal domain"/>
    <property type="match status" value="1"/>
</dbReference>
<evidence type="ECO:0000256" key="2">
    <source>
        <dbReference type="ARBA" id="ARBA00006496"/>
    </source>
</evidence>
<feature type="chain" id="PRO_5018971010" evidence="8">
    <location>
        <begin position="18"/>
        <end position="612"/>
    </location>
</feature>
<evidence type="ECO:0000256" key="4">
    <source>
        <dbReference type="ARBA" id="ARBA00022989"/>
    </source>
</evidence>
<dbReference type="VEuPathDB" id="VectorBase:LDEU009833"/>
<feature type="transmembrane region" description="Helical" evidence="7">
    <location>
        <begin position="566"/>
        <end position="588"/>
    </location>
</feature>
<proteinExistence type="inferred from homology"/>
<name>A0A443S3V4_9ACAR</name>
<dbReference type="InterPro" id="IPR028994">
    <property type="entry name" value="Integrin_alpha_N"/>
</dbReference>
<dbReference type="Proteomes" id="UP000288716">
    <property type="component" value="Unassembled WGS sequence"/>
</dbReference>
<dbReference type="PANTHER" id="PTHR13412">
    <property type="entry name" value="T-CELL IMMUNOMODULATORY PROTEIN HOMOLOG"/>
    <property type="match status" value="1"/>
</dbReference>
<evidence type="ECO:0000313" key="11">
    <source>
        <dbReference type="Proteomes" id="UP000288716"/>
    </source>
</evidence>
<dbReference type="InterPro" id="IPR057089">
    <property type="entry name" value="C2_TIP"/>
</dbReference>
<dbReference type="AlphaFoldDB" id="A0A443S3V4"/>
<evidence type="ECO:0000256" key="1">
    <source>
        <dbReference type="ARBA" id="ARBA00004479"/>
    </source>
</evidence>
<gene>
    <name evidence="10" type="ORF">B4U80_09632</name>
</gene>
<keyword evidence="11" id="KW-1185">Reference proteome</keyword>
<evidence type="ECO:0000256" key="8">
    <source>
        <dbReference type="SAM" id="SignalP"/>
    </source>
</evidence>
<evidence type="ECO:0000256" key="6">
    <source>
        <dbReference type="ARBA" id="ARBA00023180"/>
    </source>
</evidence>
<keyword evidence="5 7" id="KW-0472">Membrane</keyword>
<feature type="domain" description="T-cell immunomodulatory protein TIP C2" evidence="9">
    <location>
        <begin position="460"/>
        <end position="560"/>
    </location>
</feature>
<evidence type="ECO:0000313" key="10">
    <source>
        <dbReference type="EMBL" id="RWS22207.1"/>
    </source>
</evidence>
<evidence type="ECO:0000256" key="7">
    <source>
        <dbReference type="SAM" id="Phobius"/>
    </source>
</evidence>
<evidence type="ECO:0000256" key="5">
    <source>
        <dbReference type="ARBA" id="ARBA00023136"/>
    </source>
</evidence>
<accession>A0A443S3V4</accession>
<comment type="similarity">
    <text evidence="2">Belongs to the TIP family.</text>
</comment>
<keyword evidence="6" id="KW-0325">Glycoprotein</keyword>
<organism evidence="10 11">
    <name type="scientific">Leptotrombidium deliense</name>
    <dbReference type="NCBI Taxonomy" id="299467"/>
    <lineage>
        <taxon>Eukaryota</taxon>
        <taxon>Metazoa</taxon>
        <taxon>Ecdysozoa</taxon>
        <taxon>Arthropoda</taxon>
        <taxon>Chelicerata</taxon>
        <taxon>Arachnida</taxon>
        <taxon>Acari</taxon>
        <taxon>Acariformes</taxon>
        <taxon>Trombidiformes</taxon>
        <taxon>Prostigmata</taxon>
        <taxon>Anystina</taxon>
        <taxon>Parasitengona</taxon>
        <taxon>Trombiculoidea</taxon>
        <taxon>Trombiculidae</taxon>
        <taxon>Leptotrombidium</taxon>
    </lineage>
</organism>
<dbReference type="InterPro" id="IPR024881">
    <property type="entry name" value="Tip"/>
</dbReference>
<protein>
    <submittedName>
        <fullName evidence="10">T-cell immunomodulatory protein-like protein</fullName>
    </submittedName>
</protein>